<organism evidence="3 4">
    <name type="scientific">Elysia marginata</name>
    <dbReference type="NCBI Taxonomy" id="1093978"/>
    <lineage>
        <taxon>Eukaryota</taxon>
        <taxon>Metazoa</taxon>
        <taxon>Spiralia</taxon>
        <taxon>Lophotrochozoa</taxon>
        <taxon>Mollusca</taxon>
        <taxon>Gastropoda</taxon>
        <taxon>Heterobranchia</taxon>
        <taxon>Euthyneura</taxon>
        <taxon>Panpulmonata</taxon>
        <taxon>Sacoglossa</taxon>
        <taxon>Placobranchoidea</taxon>
        <taxon>Plakobranchidae</taxon>
        <taxon>Elysia</taxon>
    </lineage>
</organism>
<accession>A0AAV4HWD2</accession>
<proteinExistence type="predicted"/>
<name>A0AAV4HWD2_9GAST</name>
<keyword evidence="4" id="KW-1185">Reference proteome</keyword>
<evidence type="ECO:0000256" key="1">
    <source>
        <dbReference type="SAM" id="MobiDB-lite"/>
    </source>
</evidence>
<dbReference type="EMBL" id="BMAT01012950">
    <property type="protein sequence ID" value="GFS02504.1"/>
    <property type="molecule type" value="Genomic_DNA"/>
</dbReference>
<feature type="compositionally biased region" description="Acidic residues" evidence="1">
    <location>
        <begin position="70"/>
        <end position="84"/>
    </location>
</feature>
<dbReference type="Proteomes" id="UP000762676">
    <property type="component" value="Unassembled WGS sequence"/>
</dbReference>
<gene>
    <name evidence="3" type="ORF">ElyMa_006446600</name>
</gene>
<evidence type="ECO:0000313" key="4">
    <source>
        <dbReference type="Proteomes" id="UP000762676"/>
    </source>
</evidence>
<protein>
    <submittedName>
        <fullName evidence="3">Uncharacterized protein</fullName>
    </submittedName>
</protein>
<feature type="transmembrane region" description="Helical" evidence="2">
    <location>
        <begin position="6"/>
        <end position="29"/>
    </location>
</feature>
<evidence type="ECO:0000313" key="3">
    <source>
        <dbReference type="EMBL" id="GFS02504.1"/>
    </source>
</evidence>
<keyword evidence="2" id="KW-0472">Membrane</keyword>
<reference evidence="3 4" key="1">
    <citation type="journal article" date="2021" name="Elife">
        <title>Chloroplast acquisition without the gene transfer in kleptoplastic sea slugs, Plakobranchus ocellatus.</title>
        <authorList>
            <person name="Maeda T."/>
            <person name="Takahashi S."/>
            <person name="Yoshida T."/>
            <person name="Shimamura S."/>
            <person name="Takaki Y."/>
            <person name="Nagai Y."/>
            <person name="Toyoda A."/>
            <person name="Suzuki Y."/>
            <person name="Arimoto A."/>
            <person name="Ishii H."/>
            <person name="Satoh N."/>
            <person name="Nishiyama T."/>
            <person name="Hasebe M."/>
            <person name="Maruyama T."/>
            <person name="Minagawa J."/>
            <person name="Obokata J."/>
            <person name="Shigenobu S."/>
        </authorList>
    </citation>
    <scope>NUCLEOTIDE SEQUENCE [LARGE SCALE GENOMIC DNA]</scope>
</reference>
<dbReference type="AlphaFoldDB" id="A0AAV4HWD2"/>
<evidence type="ECO:0000256" key="2">
    <source>
        <dbReference type="SAM" id="Phobius"/>
    </source>
</evidence>
<keyword evidence="2" id="KW-0812">Transmembrane</keyword>
<comment type="caution">
    <text evidence="3">The sequence shown here is derived from an EMBL/GenBank/DDBJ whole genome shotgun (WGS) entry which is preliminary data.</text>
</comment>
<sequence length="132" mass="14975">MDATNIPAVIFLTSIGVFVIVVLIICYICPEHIKNSFIRCLRYLNGLPILPYARTSGQAPPDPEPVAVTVEEEEEEEGEEEEEQQQQQLNLRDLNVKVKDVKEEEGEEEQQQKQLNLRDLNVKVKDVNIASA</sequence>
<feature type="region of interest" description="Disordered" evidence="1">
    <location>
        <begin position="54"/>
        <end position="94"/>
    </location>
</feature>
<keyword evidence="2" id="KW-1133">Transmembrane helix</keyword>